<protein>
    <submittedName>
        <fullName evidence="2">Uncharacterized protein</fullName>
    </submittedName>
</protein>
<feature type="region of interest" description="Disordered" evidence="1">
    <location>
        <begin position="22"/>
        <end position="50"/>
    </location>
</feature>
<feature type="compositionally biased region" description="Pro residues" evidence="1">
    <location>
        <begin position="30"/>
        <end position="41"/>
    </location>
</feature>
<evidence type="ECO:0000313" key="3">
    <source>
        <dbReference type="Proteomes" id="UP000606974"/>
    </source>
</evidence>
<gene>
    <name evidence="2" type="ORF">GJ744_004752</name>
</gene>
<dbReference type="Proteomes" id="UP000606974">
    <property type="component" value="Unassembled WGS sequence"/>
</dbReference>
<evidence type="ECO:0000313" key="2">
    <source>
        <dbReference type="EMBL" id="KAF7502991.1"/>
    </source>
</evidence>
<proteinExistence type="predicted"/>
<keyword evidence="3" id="KW-1185">Reference proteome</keyword>
<sequence length="72" mass="7813">MLSTATVIAPKLAGLKPSPFPGYMTHHLASPPPPPPPPPPLHSTQFSHSMPNHNARLREFWSRDLIAADRAG</sequence>
<reference evidence="2" key="1">
    <citation type="submission" date="2020-02" db="EMBL/GenBank/DDBJ databases">
        <authorList>
            <person name="Palmer J.M."/>
        </authorList>
    </citation>
    <scope>NUCLEOTIDE SEQUENCE</scope>
    <source>
        <strain evidence="2">EPUS1.4</strain>
        <tissue evidence="2">Thallus</tissue>
    </source>
</reference>
<name>A0A8H7E1H0_9EURO</name>
<dbReference type="EMBL" id="JAACFV010000204">
    <property type="protein sequence ID" value="KAF7502991.1"/>
    <property type="molecule type" value="Genomic_DNA"/>
</dbReference>
<evidence type="ECO:0000256" key="1">
    <source>
        <dbReference type="SAM" id="MobiDB-lite"/>
    </source>
</evidence>
<dbReference type="AlphaFoldDB" id="A0A8H7E1H0"/>
<comment type="caution">
    <text evidence="2">The sequence shown here is derived from an EMBL/GenBank/DDBJ whole genome shotgun (WGS) entry which is preliminary data.</text>
</comment>
<accession>A0A8H7E1H0</accession>
<organism evidence="2 3">
    <name type="scientific">Endocarpon pusillum</name>
    <dbReference type="NCBI Taxonomy" id="364733"/>
    <lineage>
        <taxon>Eukaryota</taxon>
        <taxon>Fungi</taxon>
        <taxon>Dikarya</taxon>
        <taxon>Ascomycota</taxon>
        <taxon>Pezizomycotina</taxon>
        <taxon>Eurotiomycetes</taxon>
        <taxon>Chaetothyriomycetidae</taxon>
        <taxon>Verrucariales</taxon>
        <taxon>Verrucariaceae</taxon>
        <taxon>Endocarpon</taxon>
    </lineage>
</organism>